<name>A0ABQ2IZZ6_9ACTN</name>
<dbReference type="Pfam" id="PF07228">
    <property type="entry name" value="SpoIIE"/>
    <property type="match status" value="1"/>
</dbReference>
<protein>
    <submittedName>
        <fullName evidence="2">Anti-sigma regulatory factor</fullName>
    </submittedName>
</protein>
<evidence type="ECO:0000313" key="3">
    <source>
        <dbReference type="Proteomes" id="UP000600080"/>
    </source>
</evidence>
<dbReference type="InterPro" id="IPR001932">
    <property type="entry name" value="PPM-type_phosphatase-like_dom"/>
</dbReference>
<accession>A0ABQ2IZZ6</accession>
<dbReference type="PANTHER" id="PTHR35801:SF1">
    <property type="entry name" value="PHOSPHOSERINE PHOSPHATASE RSBX"/>
    <property type="match status" value="1"/>
</dbReference>
<dbReference type="SUPFAM" id="SSF55874">
    <property type="entry name" value="ATPase domain of HSP90 chaperone/DNA topoisomerase II/histidine kinase"/>
    <property type="match status" value="1"/>
</dbReference>
<dbReference type="InterPro" id="IPR039248">
    <property type="entry name" value="Ptase_RsbX"/>
</dbReference>
<organism evidence="2 3">
    <name type="scientific">Streptomyces kronopolitis</name>
    <dbReference type="NCBI Taxonomy" id="1612435"/>
    <lineage>
        <taxon>Bacteria</taxon>
        <taxon>Bacillati</taxon>
        <taxon>Actinomycetota</taxon>
        <taxon>Actinomycetes</taxon>
        <taxon>Kitasatosporales</taxon>
        <taxon>Streptomycetaceae</taxon>
        <taxon>Streptomyces</taxon>
    </lineage>
</organism>
<keyword evidence="3" id="KW-1185">Reference proteome</keyword>
<dbReference type="Gene3D" id="3.30.565.10">
    <property type="entry name" value="Histidine kinase-like ATPase, C-terminal domain"/>
    <property type="match status" value="1"/>
</dbReference>
<gene>
    <name evidence="2" type="ORF">GCM10012285_02360</name>
</gene>
<feature type="domain" description="PPM-type phosphatase" evidence="1">
    <location>
        <begin position="147"/>
        <end position="336"/>
    </location>
</feature>
<dbReference type="Proteomes" id="UP000600080">
    <property type="component" value="Unassembled WGS sequence"/>
</dbReference>
<comment type="caution">
    <text evidence="2">The sequence shown here is derived from an EMBL/GenBank/DDBJ whole genome shotgun (WGS) entry which is preliminary data.</text>
</comment>
<dbReference type="SMART" id="SM00331">
    <property type="entry name" value="PP2C_SIG"/>
    <property type="match status" value="1"/>
</dbReference>
<evidence type="ECO:0000313" key="2">
    <source>
        <dbReference type="EMBL" id="GGN32281.1"/>
    </source>
</evidence>
<dbReference type="EMBL" id="BMND01000001">
    <property type="protein sequence ID" value="GGN32281.1"/>
    <property type="molecule type" value="Genomic_DNA"/>
</dbReference>
<reference evidence="3" key="1">
    <citation type="journal article" date="2019" name="Int. J. Syst. Evol. Microbiol.">
        <title>The Global Catalogue of Microorganisms (GCM) 10K type strain sequencing project: providing services to taxonomists for standard genome sequencing and annotation.</title>
        <authorList>
            <consortium name="The Broad Institute Genomics Platform"/>
            <consortium name="The Broad Institute Genome Sequencing Center for Infectious Disease"/>
            <person name="Wu L."/>
            <person name="Ma J."/>
        </authorList>
    </citation>
    <scope>NUCLEOTIDE SEQUENCE [LARGE SCALE GENOMIC DNA]</scope>
    <source>
        <strain evidence="3">CGMCC 4.7323</strain>
    </source>
</reference>
<dbReference type="InterPro" id="IPR036890">
    <property type="entry name" value="HATPase_C_sf"/>
</dbReference>
<dbReference type="SUPFAM" id="SSF81606">
    <property type="entry name" value="PP2C-like"/>
    <property type="match status" value="1"/>
</dbReference>
<dbReference type="Gene3D" id="3.60.40.10">
    <property type="entry name" value="PPM-type phosphatase domain"/>
    <property type="match status" value="1"/>
</dbReference>
<dbReference type="PANTHER" id="PTHR35801">
    <property type="entry name" value="PHOSPHOSERINE PHOSPHATASE RSBX"/>
    <property type="match status" value="1"/>
</dbReference>
<sequence length="341" mass="35275">MGGAVTSAEAVPTAHIAVDHYSAVHLAAETARAVAERCRLSGALPDRAAVVASELASNLAKHASSGSLFLQPLPLGGGMEIVAVDRGPGIGELQRCLADGYTTGTSLGAGLGAVKRIATALTIRTQPGTGTLICARLTEPDAKEPAGQEVGVVCLPADREQVSGDACAVVEHDSARTAIVVDGLGHGPPAAEAAQAALRAFHRAPDLPLPALLTGLHRALRRTRGAAVGLLRLHPGRAEYSGVGNVRVLTLTPLDVEHRLTGQPGIVGLNMATPSVRAFPLPTEATAVLHSDGIDQRWARSPSAFVHRLPPFLLAASLAHSHRLSRDDATVIAARPRQRIP</sequence>
<evidence type="ECO:0000259" key="1">
    <source>
        <dbReference type="SMART" id="SM00331"/>
    </source>
</evidence>
<proteinExistence type="predicted"/>
<dbReference type="InterPro" id="IPR036457">
    <property type="entry name" value="PPM-type-like_dom_sf"/>
</dbReference>